<evidence type="ECO:0000256" key="2">
    <source>
        <dbReference type="ARBA" id="ARBA00022741"/>
    </source>
</evidence>
<organism evidence="5 6">
    <name type="scientific">Massilia genomosp. 1</name>
    <dbReference type="NCBI Taxonomy" id="2609280"/>
    <lineage>
        <taxon>Bacteria</taxon>
        <taxon>Pseudomonadati</taxon>
        <taxon>Pseudomonadota</taxon>
        <taxon>Betaproteobacteria</taxon>
        <taxon>Burkholderiales</taxon>
        <taxon>Oxalobacteraceae</taxon>
        <taxon>Telluria group</taxon>
        <taxon>Massilia</taxon>
    </lineage>
</organism>
<comment type="caution">
    <text evidence="5">The sequence shown here is derived from an EMBL/GenBank/DDBJ whole genome shotgun (WGS) entry which is preliminary data.</text>
</comment>
<keyword evidence="6" id="KW-1185">Reference proteome</keyword>
<keyword evidence="5" id="KW-0418">Kinase</keyword>
<dbReference type="InterPro" id="IPR027417">
    <property type="entry name" value="P-loop_NTPase"/>
</dbReference>
<keyword evidence="2" id="KW-0547">Nucleotide-binding</keyword>
<keyword evidence="4" id="KW-0173">Coenzyme A biosynthesis</keyword>
<keyword evidence="3" id="KW-0067">ATP-binding</keyword>
<dbReference type="GO" id="GO:0016301">
    <property type="term" value="F:kinase activity"/>
    <property type="evidence" value="ECO:0007669"/>
    <property type="project" value="UniProtKB-KW"/>
</dbReference>
<proteinExistence type="inferred from homology"/>
<evidence type="ECO:0000256" key="3">
    <source>
        <dbReference type="ARBA" id="ARBA00022840"/>
    </source>
</evidence>
<protein>
    <submittedName>
        <fullName evidence="5">Dephospho-CoA kinase</fullName>
    </submittedName>
</protein>
<dbReference type="Pfam" id="PF01121">
    <property type="entry name" value="CoaE"/>
    <property type="match status" value="1"/>
</dbReference>
<evidence type="ECO:0000313" key="5">
    <source>
        <dbReference type="EMBL" id="NHZ60904.1"/>
    </source>
</evidence>
<accession>A0ABX0MNF1</accession>
<keyword evidence="5" id="KW-0808">Transferase</keyword>
<reference evidence="5 6" key="1">
    <citation type="submission" date="2019-10" db="EMBL/GenBank/DDBJ databases">
        <title>Taxonomy of Antarctic Massilia spp.: description of Massilia rubra sp. nov., Massilia aquatica sp. nov., Massilia mucilaginosa sp. nov., Massilia frigida sp. nov. isolated from streams, lakes and regoliths.</title>
        <authorList>
            <person name="Holochova P."/>
            <person name="Sedlacek I."/>
            <person name="Kralova S."/>
            <person name="Maslanova I."/>
            <person name="Busse H.-J."/>
            <person name="Stankova E."/>
            <person name="Vrbovska V."/>
            <person name="Kovarovic V."/>
            <person name="Bartak M."/>
            <person name="Svec P."/>
            <person name="Pantucek R."/>
        </authorList>
    </citation>
    <scope>NUCLEOTIDE SEQUENCE [LARGE SCALE GENOMIC DNA]</scope>
    <source>
        <strain evidence="5 6">CCM 8694</strain>
    </source>
</reference>
<evidence type="ECO:0000313" key="6">
    <source>
        <dbReference type="Proteomes" id="UP000610594"/>
    </source>
</evidence>
<dbReference type="SUPFAM" id="SSF52540">
    <property type="entry name" value="P-loop containing nucleoside triphosphate hydrolases"/>
    <property type="match status" value="1"/>
</dbReference>
<sequence length="90" mass="9909">MVWESALATDQTLPAARVLVIDASDDTRAARIALRNPGWTPEQVASIIAMQPPRANYLAHADDVAGNDGAPDEVRTLTLQLHRRYTDLWS</sequence>
<dbReference type="InterPro" id="IPR001977">
    <property type="entry name" value="Depp_CoAkinase"/>
</dbReference>
<dbReference type="Proteomes" id="UP000610594">
    <property type="component" value="Unassembled WGS sequence"/>
</dbReference>
<dbReference type="Gene3D" id="3.40.50.300">
    <property type="entry name" value="P-loop containing nucleotide triphosphate hydrolases"/>
    <property type="match status" value="1"/>
</dbReference>
<evidence type="ECO:0000256" key="1">
    <source>
        <dbReference type="ARBA" id="ARBA00009018"/>
    </source>
</evidence>
<gene>
    <name evidence="5" type="ORF">F1735_01025</name>
</gene>
<dbReference type="EMBL" id="WHJF01000002">
    <property type="protein sequence ID" value="NHZ60904.1"/>
    <property type="molecule type" value="Genomic_DNA"/>
</dbReference>
<name>A0ABX0MNF1_9BURK</name>
<evidence type="ECO:0000256" key="4">
    <source>
        <dbReference type="ARBA" id="ARBA00022993"/>
    </source>
</evidence>
<comment type="similarity">
    <text evidence="1">Belongs to the CoaE family.</text>
</comment>